<evidence type="ECO:0000256" key="1">
    <source>
        <dbReference type="SAM" id="Phobius"/>
    </source>
</evidence>
<evidence type="ECO:0000313" key="2">
    <source>
        <dbReference type="EMBL" id="OGL46881.1"/>
    </source>
</evidence>
<dbReference type="Proteomes" id="UP000179266">
    <property type="component" value="Unassembled WGS sequence"/>
</dbReference>
<accession>A0A1F7RZI9</accession>
<evidence type="ECO:0000313" key="3">
    <source>
        <dbReference type="Proteomes" id="UP000179266"/>
    </source>
</evidence>
<organism evidence="2 3">
    <name type="scientific">Candidatus Schekmanbacteria bacterium RBG_13_48_7</name>
    <dbReference type="NCBI Taxonomy" id="1817878"/>
    <lineage>
        <taxon>Bacteria</taxon>
        <taxon>Candidatus Schekmaniibacteriota</taxon>
    </lineage>
</organism>
<protein>
    <submittedName>
        <fullName evidence="2">Uncharacterized protein</fullName>
    </submittedName>
</protein>
<comment type="caution">
    <text evidence="2">The sequence shown here is derived from an EMBL/GenBank/DDBJ whole genome shotgun (WGS) entry which is preliminary data.</text>
</comment>
<dbReference type="EMBL" id="MGDD01000108">
    <property type="protein sequence ID" value="OGL46881.1"/>
    <property type="molecule type" value="Genomic_DNA"/>
</dbReference>
<gene>
    <name evidence="2" type="ORF">A2161_03860</name>
</gene>
<reference evidence="2 3" key="1">
    <citation type="journal article" date="2016" name="Nat. Commun.">
        <title>Thousands of microbial genomes shed light on interconnected biogeochemical processes in an aquifer system.</title>
        <authorList>
            <person name="Anantharaman K."/>
            <person name="Brown C.T."/>
            <person name="Hug L.A."/>
            <person name="Sharon I."/>
            <person name="Castelle C.J."/>
            <person name="Probst A.J."/>
            <person name="Thomas B.C."/>
            <person name="Singh A."/>
            <person name="Wilkins M.J."/>
            <person name="Karaoz U."/>
            <person name="Brodie E.L."/>
            <person name="Williams K.H."/>
            <person name="Hubbard S.S."/>
            <person name="Banfield J.F."/>
        </authorList>
    </citation>
    <scope>NUCLEOTIDE SEQUENCE [LARGE SCALE GENOMIC DNA]</scope>
</reference>
<dbReference type="AlphaFoldDB" id="A0A1F7RZI9"/>
<sequence length="120" mass="14006">MFPLLFILIGNFIDRLIHNFPRGWKFVAAITLIFLLGYQFAFDVRLITFIKQKQCIRGDYGPPYAYRVKKIEEIIHKQGIPQSQEQFRKLHEAAIYCSKCDVLATIFILKNLNGDLSPKQ</sequence>
<keyword evidence="1" id="KW-0472">Membrane</keyword>
<proteinExistence type="predicted"/>
<name>A0A1F7RZI9_9BACT</name>
<feature type="transmembrane region" description="Helical" evidence="1">
    <location>
        <begin position="26"/>
        <end position="47"/>
    </location>
</feature>
<keyword evidence="1" id="KW-1133">Transmembrane helix</keyword>
<keyword evidence="1" id="KW-0812">Transmembrane</keyword>